<reference evidence="3" key="2">
    <citation type="submission" date="2021-01" db="EMBL/GenBank/DDBJ databases">
        <authorList>
            <person name="Lovell J.T."/>
            <person name="Bentley N."/>
            <person name="Bhattarai G."/>
            <person name="Jenkins J.W."/>
            <person name="Sreedasyam A."/>
            <person name="Alarcon Y."/>
            <person name="Bock C."/>
            <person name="Boston L."/>
            <person name="Carlson J."/>
            <person name="Cervantes K."/>
            <person name="Clermont K."/>
            <person name="Krom N."/>
            <person name="Kubenka K."/>
            <person name="Mamidi S."/>
            <person name="Mattison C."/>
            <person name="Monteros M."/>
            <person name="Pisani C."/>
            <person name="Plott C."/>
            <person name="Rajasekar S."/>
            <person name="Rhein H.S."/>
            <person name="Rohla C."/>
            <person name="Song M."/>
            <person name="Hilaire R.S."/>
            <person name="Shu S."/>
            <person name="Wells L."/>
            <person name="Wang X."/>
            <person name="Webber J."/>
            <person name="Heerema R.J."/>
            <person name="Klein P."/>
            <person name="Conner P."/>
            <person name="Grauke L."/>
            <person name="Grimwood J."/>
            <person name="Schmutz J."/>
            <person name="Randall J.J."/>
        </authorList>
    </citation>
    <scope>NUCLEOTIDE SEQUENCE</scope>
    <source>
        <tissue evidence="3">Leaf</tissue>
    </source>
</reference>
<evidence type="ECO:0000256" key="1">
    <source>
        <dbReference type="SAM" id="MobiDB-lite"/>
    </source>
</evidence>
<reference evidence="2" key="1">
    <citation type="submission" date="2020-12" db="EMBL/GenBank/DDBJ databases">
        <title>WGS assembly of Carya illinoinensis cv. Pawnee.</title>
        <authorList>
            <person name="Platts A."/>
            <person name="Shu S."/>
            <person name="Wright S."/>
            <person name="Barry K."/>
            <person name="Edger P."/>
            <person name="Pires J.C."/>
            <person name="Schmutz J."/>
        </authorList>
    </citation>
    <scope>NUCLEOTIDE SEQUENCE</scope>
    <source>
        <tissue evidence="2">Leaf</tissue>
    </source>
</reference>
<proteinExistence type="predicted"/>
<keyword evidence="4" id="KW-1185">Reference proteome</keyword>
<accession>A0A8T1ND21</accession>
<evidence type="ECO:0000313" key="4">
    <source>
        <dbReference type="Proteomes" id="UP000811609"/>
    </source>
</evidence>
<sequence>MAIEDFSFPIIGNAFLCRIGSPQLWQLSPAASLDSCSHQEDEEDCTFAPEPIMKSQRVSFSYAEDGGKEVNDGMDDDDDNNDDDEEEKMDMLWEEYFNEELSKTSTSRFNTFSSRDMVELGSVKPLTRKPGTLLIVKVLKKLLLLHKNSHGKLKMTRN</sequence>
<dbReference type="Proteomes" id="UP000811246">
    <property type="component" value="Chromosome 15"/>
</dbReference>
<dbReference type="EMBL" id="CM031839">
    <property type="protein sequence ID" value="KAG6675027.1"/>
    <property type="molecule type" value="Genomic_DNA"/>
</dbReference>
<feature type="region of interest" description="Disordered" evidence="1">
    <location>
        <begin position="64"/>
        <end position="87"/>
    </location>
</feature>
<name>A0A8T1ND21_CARIL</name>
<dbReference type="PANTHER" id="PTHR34666:SF7">
    <property type="match status" value="1"/>
</dbReference>
<dbReference type="PANTHER" id="PTHR34666">
    <property type="entry name" value="EXPRESSED PROTEIN"/>
    <property type="match status" value="1"/>
</dbReference>
<gene>
    <name evidence="2" type="ORF">CIPAW_15G082300</name>
    <name evidence="3" type="ORF">I3842_15G078800</name>
</gene>
<dbReference type="EMBL" id="CM031823">
    <property type="protein sequence ID" value="KAG6626867.1"/>
    <property type="molecule type" value="Genomic_DNA"/>
</dbReference>
<evidence type="ECO:0000313" key="3">
    <source>
        <dbReference type="EMBL" id="KAG6675027.1"/>
    </source>
</evidence>
<comment type="caution">
    <text evidence="2">The sequence shown here is derived from an EMBL/GenBank/DDBJ whole genome shotgun (WGS) entry which is preliminary data.</text>
</comment>
<feature type="compositionally biased region" description="Acidic residues" evidence="1">
    <location>
        <begin position="72"/>
        <end position="87"/>
    </location>
</feature>
<organism evidence="2 4">
    <name type="scientific">Carya illinoinensis</name>
    <name type="common">Pecan</name>
    <dbReference type="NCBI Taxonomy" id="32201"/>
    <lineage>
        <taxon>Eukaryota</taxon>
        <taxon>Viridiplantae</taxon>
        <taxon>Streptophyta</taxon>
        <taxon>Embryophyta</taxon>
        <taxon>Tracheophyta</taxon>
        <taxon>Spermatophyta</taxon>
        <taxon>Magnoliopsida</taxon>
        <taxon>eudicotyledons</taxon>
        <taxon>Gunneridae</taxon>
        <taxon>Pentapetalae</taxon>
        <taxon>rosids</taxon>
        <taxon>fabids</taxon>
        <taxon>Fagales</taxon>
        <taxon>Juglandaceae</taxon>
        <taxon>Carya</taxon>
    </lineage>
</organism>
<dbReference type="AlphaFoldDB" id="A0A8T1ND21"/>
<dbReference type="Proteomes" id="UP000811609">
    <property type="component" value="Chromosome 15"/>
</dbReference>
<protein>
    <submittedName>
        <fullName evidence="2">Uncharacterized protein</fullName>
    </submittedName>
</protein>
<evidence type="ECO:0000313" key="2">
    <source>
        <dbReference type="EMBL" id="KAG6626867.1"/>
    </source>
</evidence>